<evidence type="ECO:0000313" key="2">
    <source>
        <dbReference type="EMBL" id="KAF9417912.1"/>
    </source>
</evidence>
<evidence type="ECO:0000313" key="3">
    <source>
        <dbReference type="Proteomes" id="UP000648187"/>
    </source>
</evidence>
<gene>
    <name evidence="2" type="ORF">HW555_005057</name>
</gene>
<comment type="caution">
    <text evidence="2">The sequence shown here is derived from an EMBL/GenBank/DDBJ whole genome shotgun (WGS) entry which is preliminary data.</text>
</comment>
<feature type="non-terminal residue" evidence="2">
    <location>
        <position position="1"/>
    </location>
</feature>
<reference evidence="2" key="1">
    <citation type="submission" date="2020-08" db="EMBL/GenBank/DDBJ databases">
        <title>Spodoptera exigua strain:BAW_Kor-Di-RS1 Genome sequencing and assembly.</title>
        <authorList>
            <person name="Kim J."/>
            <person name="Nam H.Y."/>
            <person name="Kwon M."/>
            <person name="Choi J.H."/>
            <person name="Cho S.R."/>
            <person name="Kim G.-H."/>
        </authorList>
    </citation>
    <scope>NUCLEOTIDE SEQUENCE</scope>
    <source>
        <strain evidence="2">BAW_Kor-Di-RS1</strain>
        <tissue evidence="2">Whole-body</tissue>
    </source>
</reference>
<proteinExistence type="predicted"/>
<organism evidence="2 3">
    <name type="scientific">Spodoptera exigua</name>
    <name type="common">Beet armyworm</name>
    <name type="synonym">Noctua fulgens</name>
    <dbReference type="NCBI Taxonomy" id="7107"/>
    <lineage>
        <taxon>Eukaryota</taxon>
        <taxon>Metazoa</taxon>
        <taxon>Ecdysozoa</taxon>
        <taxon>Arthropoda</taxon>
        <taxon>Hexapoda</taxon>
        <taxon>Insecta</taxon>
        <taxon>Pterygota</taxon>
        <taxon>Neoptera</taxon>
        <taxon>Endopterygota</taxon>
        <taxon>Lepidoptera</taxon>
        <taxon>Glossata</taxon>
        <taxon>Ditrysia</taxon>
        <taxon>Noctuoidea</taxon>
        <taxon>Noctuidae</taxon>
        <taxon>Amphipyrinae</taxon>
        <taxon>Spodoptera</taxon>
    </lineage>
</organism>
<dbReference type="AlphaFoldDB" id="A0A835GKE2"/>
<feature type="non-terminal residue" evidence="2">
    <location>
        <position position="546"/>
    </location>
</feature>
<dbReference type="EMBL" id="JACKWZ010000063">
    <property type="protein sequence ID" value="KAF9417912.1"/>
    <property type="molecule type" value="Genomic_DNA"/>
</dbReference>
<name>A0A835GKE2_SPOEX</name>
<evidence type="ECO:0000256" key="1">
    <source>
        <dbReference type="SAM" id="MobiDB-lite"/>
    </source>
</evidence>
<sequence>IVQWFHQSEVAADQLRNPQKAENVLNLNDVAGVDEIEKTIENLSNLEQGKKRPHKPTVSDLDSFDIDAIRNKINEFYIVRKQVPTLKTLLVELRESFGFNGCRETLSHLLLSNGYEFKNERSLLIERYDISSWRHRFLRTMALKRREGKCLDKVHLQVEAVKHISTGKRYIIVHAGTEKGPVSNSLLVLSTKSKMADYHQDMNAVNFNKLLREKLIPNLNEPSTSHHIVAAKNKRRLKLENIILKSTLKIVENKKFKAVPEKFMFRQDWNQSLHTDDDNLFAESCAVIDLKEPSEESRVILNECTGELTINNENNENETQNIQVKENEGDSHKKIYPLPVITTPTQIKITEPDSFTDDTISLQPTTSRQIEMQISKTIIEPQPSTSKQINPNKTISVVSNIPFSEYLKQKLPDFPQRQGKRQIERTIFALTSNQYVDKIREKQLKKQEEDAAKEERTRLREEKKSQKENDVPNKKPKNKTKKTATNKIINSQDESNKLLENKKNRCVTCCDYCLNPITRRVILCSLCNNFMRIVYHYLTGFIFLRM</sequence>
<dbReference type="Proteomes" id="UP000648187">
    <property type="component" value="Unassembled WGS sequence"/>
</dbReference>
<accession>A0A835GKE2</accession>
<feature type="compositionally biased region" description="Basic and acidic residues" evidence="1">
    <location>
        <begin position="443"/>
        <end position="473"/>
    </location>
</feature>
<feature type="region of interest" description="Disordered" evidence="1">
    <location>
        <begin position="443"/>
        <end position="490"/>
    </location>
</feature>
<protein>
    <submittedName>
        <fullName evidence="2">Uncharacterized protein</fullName>
    </submittedName>
</protein>
<keyword evidence="3" id="KW-1185">Reference proteome</keyword>
<feature type="compositionally biased region" description="Basic residues" evidence="1">
    <location>
        <begin position="474"/>
        <end position="484"/>
    </location>
</feature>